<feature type="active site" description="For beta-ketoacyl synthase activity" evidence="12">
    <location>
        <position position="1275"/>
    </location>
</feature>
<feature type="modified residue" description="O-(pantetheine 4'-phosphoryl)serine" evidence="14">
    <location>
        <position position="177"/>
    </location>
</feature>
<dbReference type="GO" id="GO:0004321">
    <property type="term" value="F:fatty-acyl-CoA synthase activity"/>
    <property type="evidence" value="ECO:0007669"/>
    <property type="project" value="UniProtKB-EC"/>
</dbReference>
<keyword evidence="4 11" id="KW-0808">Transferase</keyword>
<keyword evidence="3" id="KW-0597">Phosphoprotein</keyword>
<evidence type="ECO:0000256" key="7">
    <source>
        <dbReference type="ARBA" id="ARBA00023002"/>
    </source>
</evidence>
<dbReference type="InterPro" id="IPR014031">
    <property type="entry name" value="Ketoacyl_synth_C"/>
</dbReference>
<dbReference type="Gene3D" id="3.90.25.70">
    <property type="match status" value="1"/>
</dbReference>
<dbReference type="InterPro" id="IPR020841">
    <property type="entry name" value="PKS_Beta-ketoAc_synthase_dom"/>
</dbReference>
<keyword evidence="5" id="KW-0276">Fatty acid metabolism</keyword>
<dbReference type="InterPro" id="IPR050830">
    <property type="entry name" value="Fungal_FAS"/>
</dbReference>
<dbReference type="Gene3D" id="6.10.250.1930">
    <property type="match status" value="1"/>
</dbReference>
<dbReference type="InterPro" id="IPR037143">
    <property type="entry name" value="4-PPantetheinyl_Trfase_dom_sf"/>
</dbReference>
<evidence type="ECO:0000256" key="6">
    <source>
        <dbReference type="ARBA" id="ARBA00022857"/>
    </source>
</evidence>
<evidence type="ECO:0000256" key="11">
    <source>
        <dbReference type="PIRNR" id="PIRNR000454"/>
    </source>
</evidence>
<keyword evidence="8" id="KW-0443">Lipid metabolism</keyword>
<dbReference type="PANTHER" id="PTHR10982:SF21">
    <property type="entry name" value="FATTY ACID SYNTHASE SUBUNIT BETA"/>
    <property type="match status" value="1"/>
</dbReference>
<sequence>MPIRPEFEQELAHVLLIELLSFQLASPVRWIETQDVFLQNLGSERIIEIGPSSILTNMTKRTIANKYESFDAASVLKREVLCHSVDYDAIYYNDEPLLKSEEMLREHGDHATALVKPTAPASPAPSAGTNKSVAQPIFDVPVEPKFIVHTLVAQKLKKPLNQISMLCCIKDLVGGKSTIQNEILGDLSCEFGNIPERLEDIPLNEVAEYIKENNAPSNKLGVKTSSLISRLVSSKMSGGFSITVIRKYLSTRWGFSTGRQDSVLLTALTNEPKIRLSVEKDAKLFWDDMVKHYASASGIKLDNIIIAAEPSGGSSSCTIDVATLENLFMDQKQLTQRQLALLANYLKLDLKIVDKELLKNKESFEQVQAHLDCLTEEFGEYFLKGVSPYFSRKKARKFDSSWNWAKQDLLALYFKIIHHGLRAFNEELVNDTINFINKSNAFTLKIMEYLYYNIDDKRGKNYGYAKSFISKLLEKCRIHCNLSPVFKSVTLFTDPNTFVDANGNIIYKEIRRNVIELFPQDLETTIATFKADSEVIESPGKMNRIHRIIEMEASRQMFLEENKDPEPIFDFDNDFLCVDFINSVCESPIETLVDSALSSSIPLKQNPFFSLKRKDKSGEWLNDNDLTILYFDALQKALAEGVTFDNKYVLITGASVDSIGTYILQGLLQGGAKVIATTYSFDRKKTKYFQSLYTKWGSKGSALVLVPFNQGSKQDCENLIKYIYDDVKKGGLGWDLDVIIPFAAISETNVELENINSKSEFAHRIMMTNILRMLGCIKREKRSRNVDTRPAQVILPLSSNCDTLGGNGLCSESKLALEALFSKWHTENWSSELSICGAIIGWTRDADSTSPNNIIAEGLENRGIATYSQVEMAFNLLGLLAPDIALACQNSPIVADLTSGLQNINNLKEVTTQLHSDLYEISSIRRAISEETFIEKRVTTGKEIDTCHPNFEVSPKSNINLGFPALKSYNEIKKLSPHLEGLLNLNKVVVITGFAEVGPWGSSRTRWEMEAYGKFSLEGCIEMAWMMGLIKYFSGNIEGVPYTGWVDSKSNEPVKDNDVKSKYEAHILDHTGIRLIEPELCNGYDPNKKHLIQEVVVQHNLEPFETSKEAALQFKQEHGDKVDIFEIQETGEYSVRLLKGSVLYIPKALKFDRLVSGQVPTGWDPKTYGISEDIISQVDKVTLFVLVSVAETFISSGITDPYEVYKYVHVSEVGNCSGSCLGGDWALHRMYKDRFKDESFQNDILQESFINTMSAWVNMLLISSSGPIKTPVGACATAVESLDIGHETILSGKAKICIVGGYEGFIEESSFEFGKMKATSNSIDEFECGRSPAEMSRPATSTRNGFVESDGSGIQLLMTAELALSMGVPIYGILAFTATASDKIGKSVPAPGKGILTTSKEHNSIFMPKITNIKYRKSQLKSIKEQAKLWAIAEIEALSDEVLFVPEVQRTQYVVERIAEIENQVDYQIKCAQDQWGNEFYKNNPCIAPIRGALAVYDLSVDDIDVASFHGTSTKANDTNESATVNSMMEHLGRSEGNPVIGVFQKYLTGHPKGAAGAWMTNGALQILNSGIIPGNRNADNIDSAMEQYKYVAYPSHSIKTDGVKAVSITCFGFGQKGAQAIVINPDYLYASVTEHLYEDYKTKLKKRERVAQQYFSKGMINNSLFVAKEKAPYPDTLQEKVYLNPLARVTLNEDNELIFEEQTVGNDQDYDSKNASQTTKMVSDLINATKGQYHKPFEVYIELVNKDLDIFNDLNLLLTEFTTEEINYCKKQPDQRASFAGTKAAKMAIMKKLNIQCNKEYLKQIEIDRGLDLTPKVKLYSYIKDMVTKMGISSINVSIINKELQAIAFISY</sequence>
<dbReference type="Pfam" id="PF00109">
    <property type="entry name" value="ketoacyl-synt"/>
    <property type="match status" value="1"/>
</dbReference>
<evidence type="ECO:0000256" key="10">
    <source>
        <dbReference type="ARBA" id="ARBA00049541"/>
    </source>
</evidence>
<dbReference type="Gene3D" id="3.90.470.20">
    <property type="entry name" value="4'-phosphopantetheinyl transferase domain"/>
    <property type="match status" value="1"/>
</dbReference>
<evidence type="ECO:0000256" key="14">
    <source>
        <dbReference type="PIRSR" id="PIRSR000454-4"/>
    </source>
</evidence>
<dbReference type="InterPro" id="IPR040899">
    <property type="entry name" value="Fas_alpha_ACP"/>
</dbReference>
<dbReference type="CDD" id="cd08950">
    <property type="entry name" value="KR_fFAS_SDR_c_like"/>
    <property type="match status" value="1"/>
</dbReference>
<dbReference type="Gene3D" id="3.40.50.720">
    <property type="entry name" value="NAD(P)-binding Rossmann-like Domain"/>
    <property type="match status" value="1"/>
</dbReference>
<comment type="catalytic activity">
    <reaction evidence="10 11">
        <text>a fatty acyl-[ACP] + malonyl-[ACP] + H(+) = a 3-oxoacyl-[ACP] + holo-[ACP] + CO2</text>
        <dbReference type="Rhea" id="RHEA:22836"/>
        <dbReference type="Rhea" id="RHEA-COMP:9623"/>
        <dbReference type="Rhea" id="RHEA-COMP:9685"/>
        <dbReference type="Rhea" id="RHEA-COMP:9916"/>
        <dbReference type="Rhea" id="RHEA-COMP:14125"/>
        <dbReference type="ChEBI" id="CHEBI:15378"/>
        <dbReference type="ChEBI" id="CHEBI:16526"/>
        <dbReference type="ChEBI" id="CHEBI:64479"/>
        <dbReference type="ChEBI" id="CHEBI:78449"/>
        <dbReference type="ChEBI" id="CHEBI:78776"/>
        <dbReference type="ChEBI" id="CHEBI:138651"/>
        <dbReference type="EC" id="2.3.1.41"/>
    </reaction>
</comment>
<dbReference type="VEuPathDB" id="FungiDB:SCODWIG_00265"/>
<dbReference type="InterPro" id="IPR036291">
    <property type="entry name" value="NAD(P)-bd_dom_sf"/>
</dbReference>
<dbReference type="GO" id="GO:0008897">
    <property type="term" value="F:holo-[acyl-carrier-protein] synthase activity"/>
    <property type="evidence" value="ECO:0007669"/>
    <property type="project" value="InterPro"/>
</dbReference>
<dbReference type="SUPFAM" id="SSF53901">
    <property type="entry name" value="Thiolase-like"/>
    <property type="match status" value="2"/>
</dbReference>
<feature type="binding site" evidence="13">
    <location>
        <position position="1743"/>
    </location>
    <ligand>
        <name>Mg(2+)</name>
        <dbReference type="ChEBI" id="CHEBI:18420"/>
    </ligand>
</feature>
<dbReference type="SUPFAM" id="SSF52151">
    <property type="entry name" value="FabD/lysophospholipase-like"/>
    <property type="match status" value="1"/>
</dbReference>
<keyword evidence="7" id="KW-0560">Oxidoreductase</keyword>
<dbReference type="InterPro" id="IPR014030">
    <property type="entry name" value="Ketoacyl_synth_N"/>
</dbReference>
<dbReference type="GO" id="GO:0005835">
    <property type="term" value="C:fatty acid synthase complex"/>
    <property type="evidence" value="ECO:0007669"/>
    <property type="project" value="InterPro"/>
</dbReference>
<dbReference type="GO" id="GO:0004316">
    <property type="term" value="F:3-oxoacyl-[acyl-carrier-protein] reductase (NADPH) activity"/>
    <property type="evidence" value="ECO:0007669"/>
    <property type="project" value="UniProtKB-EC"/>
</dbReference>
<dbReference type="CDD" id="cd00828">
    <property type="entry name" value="elong_cond_enzymes"/>
    <property type="match status" value="1"/>
</dbReference>
<dbReference type="GO" id="GO:0004312">
    <property type="term" value="F:fatty acid synthase activity"/>
    <property type="evidence" value="ECO:0007669"/>
    <property type="project" value="InterPro"/>
</dbReference>
<evidence type="ECO:0000256" key="2">
    <source>
        <dbReference type="ARBA" id="ARBA00022450"/>
    </source>
</evidence>
<keyword evidence="8" id="KW-0444">Lipid biosynthesis</keyword>
<evidence type="ECO:0000256" key="12">
    <source>
        <dbReference type="PIRSR" id="PIRSR000454-1"/>
    </source>
</evidence>
<dbReference type="InterPro" id="IPR047224">
    <property type="entry name" value="FAS_alpha_su_C"/>
</dbReference>
<evidence type="ECO:0000256" key="9">
    <source>
        <dbReference type="ARBA" id="ARBA00048508"/>
    </source>
</evidence>
<dbReference type="InterPro" id="IPR016035">
    <property type="entry name" value="Acyl_Trfase/lysoPLipase"/>
</dbReference>
<dbReference type="InterPro" id="IPR016039">
    <property type="entry name" value="Thiolase-like"/>
</dbReference>
<dbReference type="Gene3D" id="3.40.47.10">
    <property type="match status" value="1"/>
</dbReference>
<dbReference type="PROSITE" id="PS52004">
    <property type="entry name" value="KS3_2"/>
    <property type="match status" value="1"/>
</dbReference>
<comment type="similarity">
    <text evidence="1 11">Belongs to the thiolase-like superfamily. Fungal fatty acid synthetase subunit alpha family.</text>
</comment>
<keyword evidence="13" id="KW-0460">Magnesium</keyword>
<evidence type="ECO:0000256" key="13">
    <source>
        <dbReference type="PIRSR" id="PIRSR000454-3"/>
    </source>
</evidence>
<evidence type="ECO:0000256" key="3">
    <source>
        <dbReference type="ARBA" id="ARBA00022553"/>
    </source>
</evidence>
<keyword evidence="2 11" id="KW-0596">Phosphopantetheine</keyword>
<dbReference type="EMBL" id="UFAJ01000019">
    <property type="protein sequence ID" value="SSD58504.1"/>
    <property type="molecule type" value="Genomic_DNA"/>
</dbReference>
<dbReference type="Gene3D" id="6.10.140.1410">
    <property type="match status" value="1"/>
</dbReference>
<dbReference type="PIRSF" id="PIRSF000454">
    <property type="entry name" value="FAS_yeast_alpha"/>
    <property type="match status" value="1"/>
</dbReference>
<evidence type="ECO:0000313" key="17">
    <source>
        <dbReference type="Proteomes" id="UP000262825"/>
    </source>
</evidence>
<keyword evidence="13" id="KW-0479">Metal-binding</keyword>
<reference evidence="17" key="1">
    <citation type="submission" date="2018-06" db="EMBL/GenBank/DDBJ databases">
        <authorList>
            <person name="Guldener U."/>
        </authorList>
    </citation>
    <scope>NUCLEOTIDE SEQUENCE [LARGE SCALE GENOMIC DNA]</scope>
    <source>
        <strain evidence="17">UTAD17</strain>
    </source>
</reference>
<dbReference type="InterPro" id="IPR018201">
    <property type="entry name" value="Ketoacyl_synth_AS"/>
</dbReference>
<evidence type="ECO:0000256" key="8">
    <source>
        <dbReference type="ARBA" id="ARBA00023160"/>
    </source>
</evidence>
<keyword evidence="17" id="KW-1185">Reference proteome</keyword>
<dbReference type="Pfam" id="PF18325">
    <property type="entry name" value="Fas_alpha_ACP"/>
    <property type="match status" value="1"/>
</dbReference>
<dbReference type="SUPFAM" id="SSF51735">
    <property type="entry name" value="NAD(P)-binding Rossmann-fold domains"/>
    <property type="match status" value="1"/>
</dbReference>
<evidence type="ECO:0000313" key="16">
    <source>
        <dbReference type="EMBL" id="SSD58504.1"/>
    </source>
</evidence>
<accession>A0A376B203</accession>
<gene>
    <name evidence="16" type="ORF">SCODWIG_00265</name>
</gene>
<evidence type="ECO:0000256" key="5">
    <source>
        <dbReference type="ARBA" id="ARBA00022832"/>
    </source>
</evidence>
<dbReference type="Pfam" id="PF18314">
    <property type="entry name" value="FAS_I_H"/>
    <property type="match status" value="1"/>
</dbReference>
<dbReference type="Gene3D" id="3.30.70.2490">
    <property type="match status" value="1"/>
</dbReference>
<evidence type="ECO:0000259" key="15">
    <source>
        <dbReference type="PROSITE" id="PS52004"/>
    </source>
</evidence>
<dbReference type="GO" id="GO:0004315">
    <property type="term" value="F:3-oxoacyl-[acyl-carrier-protein] synthase activity"/>
    <property type="evidence" value="ECO:0007669"/>
    <property type="project" value="UniProtKB-EC"/>
</dbReference>
<comment type="catalytic activity">
    <reaction evidence="9 11">
        <text>a (3R)-hydroxyacyl-[ACP] + NADP(+) = a 3-oxoacyl-[ACP] + NADPH + H(+)</text>
        <dbReference type="Rhea" id="RHEA:17397"/>
        <dbReference type="Rhea" id="RHEA-COMP:9916"/>
        <dbReference type="Rhea" id="RHEA-COMP:9945"/>
        <dbReference type="ChEBI" id="CHEBI:15378"/>
        <dbReference type="ChEBI" id="CHEBI:57783"/>
        <dbReference type="ChEBI" id="CHEBI:58349"/>
        <dbReference type="ChEBI" id="CHEBI:78776"/>
        <dbReference type="ChEBI" id="CHEBI:78827"/>
        <dbReference type="EC" id="1.1.1.100"/>
    </reaction>
</comment>
<dbReference type="InterPro" id="IPR041550">
    <property type="entry name" value="FASI_helical"/>
</dbReference>
<dbReference type="FunFam" id="3.30.70.2490:FF:000001">
    <property type="entry name" value="Fatty acid synthase subunit alpha"/>
    <property type="match status" value="1"/>
</dbReference>
<keyword evidence="6" id="KW-0521">NADP</keyword>
<evidence type="ECO:0000256" key="4">
    <source>
        <dbReference type="ARBA" id="ARBA00022679"/>
    </source>
</evidence>
<dbReference type="GO" id="GO:0042759">
    <property type="term" value="P:long-chain fatty acid biosynthetic process"/>
    <property type="evidence" value="ECO:0007669"/>
    <property type="project" value="UniProtKB-UniRule"/>
</dbReference>
<dbReference type="PANTHER" id="PTHR10982">
    <property type="entry name" value="MALONYL COA-ACYL CARRIER PROTEIN TRANSACYLASE"/>
    <property type="match status" value="1"/>
</dbReference>
<evidence type="ECO:0000256" key="1">
    <source>
        <dbReference type="ARBA" id="ARBA00007485"/>
    </source>
</evidence>
<dbReference type="FunFam" id="3.90.25.70:FF:000001">
    <property type="entry name" value="Fatty acid synthase subunit alpha"/>
    <property type="match status" value="1"/>
</dbReference>
<dbReference type="EC" id="2.3.1.41" evidence="11"/>
<keyword evidence="8" id="KW-0275">Fatty acid biosynthesis</keyword>
<proteinExistence type="inferred from homology"/>
<dbReference type="EC" id="1.1.1.100" evidence="11"/>
<dbReference type="EC" id="2.3.1.86" evidence="11"/>
<dbReference type="Proteomes" id="UP000262825">
    <property type="component" value="Unassembled WGS sequence"/>
</dbReference>
<dbReference type="Pfam" id="PF02801">
    <property type="entry name" value="Ketoacyl-synt_C"/>
    <property type="match status" value="1"/>
</dbReference>
<name>A0A376B203_9ASCO</name>
<dbReference type="PROSITE" id="PS00606">
    <property type="entry name" value="KS3_1"/>
    <property type="match status" value="1"/>
</dbReference>
<dbReference type="GO" id="GO:0000287">
    <property type="term" value="F:magnesium ion binding"/>
    <property type="evidence" value="ECO:0007669"/>
    <property type="project" value="InterPro"/>
</dbReference>
<organism evidence="16 17">
    <name type="scientific">Saccharomycodes ludwigii</name>
    <dbReference type="NCBI Taxonomy" id="36035"/>
    <lineage>
        <taxon>Eukaryota</taxon>
        <taxon>Fungi</taxon>
        <taxon>Dikarya</taxon>
        <taxon>Ascomycota</taxon>
        <taxon>Saccharomycotina</taxon>
        <taxon>Saccharomycetes</taxon>
        <taxon>Saccharomycodales</taxon>
        <taxon>Saccharomycodaceae</taxon>
        <taxon>Saccharomycodes</taxon>
    </lineage>
</organism>
<feature type="domain" description="Ketosynthase family 3 (KS3)" evidence="15">
    <location>
        <begin position="1093"/>
        <end position="1625"/>
    </location>
</feature>
<dbReference type="InterPro" id="IPR026025">
    <property type="entry name" value="FAS_alpha_yeast"/>
</dbReference>
<protein>
    <recommendedName>
        <fullName evidence="11">Fatty acid synthase subunit alpha</fullName>
        <ecNumber evidence="11">2.3.1.86</ecNumber>
    </recommendedName>
    <domain>
        <recommendedName>
            <fullName evidence="11">3-oxoacyl-[acyl-carrier-protein] reductase</fullName>
            <ecNumber evidence="11">1.1.1.100</ecNumber>
        </recommendedName>
    </domain>
    <domain>
        <recommendedName>
            <fullName evidence="11">3-oxoacyl-[acyl-carrier-protein] synthase</fullName>
            <ecNumber evidence="11">2.3.1.41</ecNumber>
        </recommendedName>
    </domain>
</protein>